<dbReference type="Proteomes" id="UP000620124">
    <property type="component" value="Unassembled WGS sequence"/>
</dbReference>
<comment type="caution">
    <text evidence="5">The sequence shown here is derived from an EMBL/GenBank/DDBJ whole genome shotgun (WGS) entry which is preliminary data.</text>
</comment>
<evidence type="ECO:0000259" key="4">
    <source>
        <dbReference type="Pfam" id="PF00135"/>
    </source>
</evidence>
<organism evidence="5 6">
    <name type="scientific">Mycena venus</name>
    <dbReference type="NCBI Taxonomy" id="2733690"/>
    <lineage>
        <taxon>Eukaryota</taxon>
        <taxon>Fungi</taxon>
        <taxon>Dikarya</taxon>
        <taxon>Basidiomycota</taxon>
        <taxon>Agaricomycotina</taxon>
        <taxon>Agaricomycetes</taxon>
        <taxon>Agaricomycetidae</taxon>
        <taxon>Agaricales</taxon>
        <taxon>Marasmiineae</taxon>
        <taxon>Mycenaceae</taxon>
        <taxon>Mycena</taxon>
    </lineage>
</organism>
<comment type="similarity">
    <text evidence="1 3">Belongs to the type-B carboxylesterase/lipase family.</text>
</comment>
<feature type="domain" description="Carboxylesterase type B" evidence="4">
    <location>
        <begin position="26"/>
        <end position="382"/>
    </location>
</feature>
<protein>
    <recommendedName>
        <fullName evidence="3">Carboxylic ester hydrolase</fullName>
        <ecNumber evidence="3">3.1.1.-</ecNumber>
    </recommendedName>
</protein>
<dbReference type="PROSITE" id="PS00122">
    <property type="entry name" value="CARBOXYLESTERASE_B_1"/>
    <property type="match status" value="1"/>
</dbReference>
<keyword evidence="2 3" id="KW-0378">Hydrolase</keyword>
<evidence type="ECO:0000256" key="2">
    <source>
        <dbReference type="ARBA" id="ARBA00022801"/>
    </source>
</evidence>
<evidence type="ECO:0000313" key="5">
    <source>
        <dbReference type="EMBL" id="KAF7335518.1"/>
    </source>
</evidence>
<evidence type="ECO:0000313" key="6">
    <source>
        <dbReference type="Proteomes" id="UP000620124"/>
    </source>
</evidence>
<feature type="signal peptide" evidence="3">
    <location>
        <begin position="1"/>
        <end position="23"/>
    </location>
</feature>
<evidence type="ECO:0000256" key="3">
    <source>
        <dbReference type="RuleBase" id="RU361235"/>
    </source>
</evidence>
<dbReference type="AlphaFoldDB" id="A0A8H7CHE2"/>
<name>A0A8H7CHE2_9AGAR</name>
<feature type="chain" id="PRO_5034973330" description="Carboxylic ester hydrolase" evidence="3">
    <location>
        <begin position="24"/>
        <end position="570"/>
    </location>
</feature>
<dbReference type="Pfam" id="PF00135">
    <property type="entry name" value="COesterase"/>
    <property type="match status" value="1"/>
</dbReference>
<keyword evidence="3" id="KW-0732">Signal</keyword>
<dbReference type="EC" id="3.1.1.-" evidence="3"/>
<evidence type="ECO:0000256" key="1">
    <source>
        <dbReference type="ARBA" id="ARBA00005964"/>
    </source>
</evidence>
<dbReference type="GO" id="GO:0016787">
    <property type="term" value="F:hydrolase activity"/>
    <property type="evidence" value="ECO:0007669"/>
    <property type="project" value="UniProtKB-KW"/>
</dbReference>
<proteinExistence type="inferred from homology"/>
<dbReference type="InterPro" id="IPR002018">
    <property type="entry name" value="CarbesteraseB"/>
</dbReference>
<dbReference type="EMBL" id="JACAZI010000024">
    <property type="protein sequence ID" value="KAF7335518.1"/>
    <property type="molecule type" value="Genomic_DNA"/>
</dbReference>
<accession>A0A8H7CHE2</accession>
<sequence length="570" mass="60904">MASLHLLSRLCAIVLLTASLATAQTSPIVDLGYAQYQGAVNTANNIAHFLGIRYAAAPLGDLRFRAPQPPINMTGVQPATAQPNECFQASDGLSPTNPLETRATQIIATEDCLFLKQVRVYYPSNAAGTPPTNLPTLVWIHGGGYLAGAASSFNGEDIIQQSNRGVVVVLIQYRLGVFGKWLPSGGAVKANGALNAGLRKAVSFLAILLLIGIPVDQDFALRWVNQHITKFGGDPAKVTIWGESAGAGSVLQHVIANGGQTKPQLFRGAITSSTFLPSQYQFNDRIPEMLFSEFVAQTNCTTAADSLACLRAVDATTLETANTNINAGGFFGTFLVVPVIDGTFITQRPTLSLLQGKVNGKALLSVTNTFEGTVFVNQNVAVTAAQYSLDLFPDFGTPQANTVGSLYANLGNELFQVNAVQGECDYLHLSDLLSAKCLPWPFFQGMHKSFAAPVAAELDRCRASLLSHQDCTETILRTTSPGGVAPPFNNTAFINAFAQSFTSFIINLDPNIKVDPTTITPHWNTFNVLNTEMLFNMTAAGAPVVHPITTSNALLQRCSFWDSVGNLTGQ</sequence>
<dbReference type="InterPro" id="IPR050309">
    <property type="entry name" value="Type-B_Carboxylest/Lipase"/>
</dbReference>
<dbReference type="PANTHER" id="PTHR11559">
    <property type="entry name" value="CARBOXYLESTERASE"/>
    <property type="match status" value="1"/>
</dbReference>
<keyword evidence="6" id="KW-1185">Reference proteome</keyword>
<gene>
    <name evidence="5" type="ORF">MVEN_02205600</name>
</gene>
<dbReference type="SUPFAM" id="SSF53474">
    <property type="entry name" value="alpha/beta-Hydrolases"/>
    <property type="match status" value="1"/>
</dbReference>
<dbReference type="OrthoDB" id="408631at2759"/>
<reference evidence="5" key="1">
    <citation type="submission" date="2020-05" db="EMBL/GenBank/DDBJ databases">
        <title>Mycena genomes resolve the evolution of fungal bioluminescence.</title>
        <authorList>
            <person name="Tsai I.J."/>
        </authorList>
    </citation>
    <scope>NUCLEOTIDE SEQUENCE</scope>
    <source>
        <strain evidence="5">CCC161011</strain>
    </source>
</reference>
<dbReference type="InterPro" id="IPR029058">
    <property type="entry name" value="AB_hydrolase_fold"/>
</dbReference>
<dbReference type="InterPro" id="IPR019826">
    <property type="entry name" value="Carboxylesterase_B_AS"/>
</dbReference>
<dbReference type="Gene3D" id="3.40.50.1820">
    <property type="entry name" value="alpha/beta hydrolase"/>
    <property type="match status" value="1"/>
</dbReference>